<dbReference type="PANTHER" id="PTHR42791">
    <property type="entry name" value="GNAT FAMILY ACETYLTRANSFERASE"/>
    <property type="match status" value="1"/>
</dbReference>
<dbReference type="AlphaFoldDB" id="A0A846TQC5"/>
<gene>
    <name evidence="2" type="ORF">GTW58_12035</name>
</gene>
<keyword evidence="3" id="KW-1185">Reference proteome</keyword>
<name>A0A846TQC5_9MICC</name>
<feature type="domain" description="N-acetyltransferase" evidence="1">
    <location>
        <begin position="2"/>
        <end position="201"/>
    </location>
</feature>
<dbReference type="InterPro" id="IPR000182">
    <property type="entry name" value="GNAT_dom"/>
</dbReference>
<dbReference type="RefSeq" id="WP_157980580.1">
    <property type="nucleotide sequence ID" value="NZ_JAAVUN010000035.1"/>
</dbReference>
<accession>A0A846TQC5</accession>
<dbReference type="GO" id="GO:0016747">
    <property type="term" value="F:acyltransferase activity, transferring groups other than amino-acyl groups"/>
    <property type="evidence" value="ECO:0007669"/>
    <property type="project" value="InterPro"/>
</dbReference>
<keyword evidence="2" id="KW-0808">Transferase</keyword>
<dbReference type="Proteomes" id="UP000521379">
    <property type="component" value="Unassembled WGS sequence"/>
</dbReference>
<dbReference type="PROSITE" id="PS51186">
    <property type="entry name" value="GNAT"/>
    <property type="match status" value="1"/>
</dbReference>
<dbReference type="InterPro" id="IPR016181">
    <property type="entry name" value="Acyl_CoA_acyltransferase"/>
</dbReference>
<evidence type="ECO:0000313" key="3">
    <source>
        <dbReference type="Proteomes" id="UP000521379"/>
    </source>
</evidence>
<dbReference type="PANTHER" id="PTHR42791:SF1">
    <property type="entry name" value="N-ACETYLTRANSFERASE DOMAIN-CONTAINING PROTEIN"/>
    <property type="match status" value="1"/>
</dbReference>
<evidence type="ECO:0000259" key="1">
    <source>
        <dbReference type="PROSITE" id="PS51186"/>
    </source>
</evidence>
<proteinExistence type="predicted"/>
<dbReference type="Gene3D" id="3.40.630.30">
    <property type="match status" value="1"/>
</dbReference>
<dbReference type="InterPro" id="IPR052523">
    <property type="entry name" value="Trichothecene_AcTrans"/>
</dbReference>
<dbReference type="CDD" id="cd04301">
    <property type="entry name" value="NAT_SF"/>
    <property type="match status" value="1"/>
</dbReference>
<sequence length="206" mass="23015">MPTVTPASRADIDDLARLLAQSFQFDPPSRAVLQPSDDQDMLRRAFYLFRAMLASGPIEAGLVDTIREDGRILGVATWEAPGDTMSSSVSSYVKHVPDYVRAIGWAGLPRAIKIRMQIGRHKPGVPAWYLHAIGVHPQFRGRGVGSQLLKHRLDLVDADNQPAYLESSTSLTGRLYRRHGFQTLRPISITEQAVPYAMWRPPTDQR</sequence>
<dbReference type="SUPFAM" id="SSF55729">
    <property type="entry name" value="Acyl-CoA N-acyltransferases (Nat)"/>
    <property type="match status" value="1"/>
</dbReference>
<protein>
    <submittedName>
        <fullName evidence="2">GNAT family N-acetyltransferase</fullName>
    </submittedName>
</protein>
<evidence type="ECO:0000313" key="2">
    <source>
        <dbReference type="EMBL" id="NKE10643.1"/>
    </source>
</evidence>
<dbReference type="EMBL" id="JAAVUN010000035">
    <property type="protein sequence ID" value="NKE10643.1"/>
    <property type="molecule type" value="Genomic_DNA"/>
</dbReference>
<comment type="caution">
    <text evidence="2">The sequence shown here is derived from an EMBL/GenBank/DDBJ whole genome shotgun (WGS) entry which is preliminary data.</text>
</comment>
<reference evidence="2 3" key="1">
    <citation type="submission" date="2020-02" db="EMBL/GenBank/DDBJ databases">
        <authorList>
            <person name="Sun Q."/>
        </authorList>
    </citation>
    <scope>NUCLEOTIDE SEQUENCE [LARGE SCALE GENOMIC DNA]</scope>
    <source>
        <strain evidence="2 3">YIM 13062</strain>
    </source>
</reference>
<dbReference type="Pfam" id="PF13508">
    <property type="entry name" value="Acetyltransf_7"/>
    <property type="match status" value="1"/>
</dbReference>
<organism evidence="2 3">
    <name type="scientific">Kocuria subflava</name>
    <dbReference type="NCBI Taxonomy" id="1736139"/>
    <lineage>
        <taxon>Bacteria</taxon>
        <taxon>Bacillati</taxon>
        <taxon>Actinomycetota</taxon>
        <taxon>Actinomycetes</taxon>
        <taxon>Micrococcales</taxon>
        <taxon>Micrococcaceae</taxon>
        <taxon>Kocuria</taxon>
    </lineage>
</organism>